<dbReference type="Pfam" id="PF03819">
    <property type="entry name" value="MazG"/>
    <property type="match status" value="1"/>
</dbReference>
<proteinExistence type="predicted"/>
<dbReference type="OrthoDB" id="9791898at2"/>
<dbReference type="EMBL" id="QZEZ01000003">
    <property type="protein sequence ID" value="RJK96546.1"/>
    <property type="molecule type" value="Genomic_DNA"/>
</dbReference>
<sequence>MRRFTDERDWTRFHDPKSLLLALVGEVGEVAELFQWLDADAAAEVARRDPLATRVAEELADVLLYLVRLADVCGVDLAAAARNKLTAAGDRYVAGDVRGVAPRRDRASATTSERGSAAALDAHRLSGDVKDRREVDQARTNLQE</sequence>
<dbReference type="PANTHER" id="PTHR46523:SF1">
    <property type="entry name" value="DCTP PYROPHOSPHATASE 1"/>
    <property type="match status" value="1"/>
</dbReference>
<evidence type="ECO:0000256" key="1">
    <source>
        <dbReference type="SAM" id="MobiDB-lite"/>
    </source>
</evidence>
<feature type="domain" description="NTP pyrophosphohydrolase MazG-like" evidence="2">
    <location>
        <begin position="16"/>
        <end position="81"/>
    </location>
</feature>
<dbReference type="AlphaFoldDB" id="A0A3A3Z4K7"/>
<dbReference type="GO" id="GO:0047840">
    <property type="term" value="F:dCTP diphosphatase activity"/>
    <property type="evidence" value="ECO:0007669"/>
    <property type="project" value="TreeGrafter"/>
</dbReference>
<evidence type="ECO:0000313" key="4">
    <source>
        <dbReference type="Proteomes" id="UP000265614"/>
    </source>
</evidence>
<gene>
    <name evidence="3" type="ORF">D5H78_09210</name>
</gene>
<feature type="region of interest" description="Disordered" evidence="1">
    <location>
        <begin position="102"/>
        <end position="144"/>
    </location>
</feature>
<dbReference type="SUPFAM" id="SSF101386">
    <property type="entry name" value="all-alpha NTP pyrophosphatases"/>
    <property type="match status" value="1"/>
</dbReference>
<keyword evidence="4" id="KW-1185">Reference proteome</keyword>
<protein>
    <submittedName>
        <fullName evidence="3">Nucleotide pyrophosphohydrolase</fullName>
    </submittedName>
</protein>
<dbReference type="InterPro" id="IPR025984">
    <property type="entry name" value="DCTPP"/>
</dbReference>
<feature type="compositionally biased region" description="Basic and acidic residues" evidence="1">
    <location>
        <begin position="121"/>
        <end position="137"/>
    </location>
</feature>
<dbReference type="CDD" id="cd11537">
    <property type="entry name" value="NTP-PPase_RS21-C6_like"/>
    <property type="match status" value="1"/>
</dbReference>
<dbReference type="GO" id="GO:0005829">
    <property type="term" value="C:cytosol"/>
    <property type="evidence" value="ECO:0007669"/>
    <property type="project" value="TreeGrafter"/>
</dbReference>
<comment type="caution">
    <text evidence="3">The sequence shown here is derived from an EMBL/GenBank/DDBJ whole genome shotgun (WGS) entry which is preliminary data.</text>
</comment>
<evidence type="ECO:0000313" key="3">
    <source>
        <dbReference type="EMBL" id="RJK96546.1"/>
    </source>
</evidence>
<organism evidence="3 4">
    <name type="scientific">Vallicoccus soli</name>
    <dbReference type="NCBI Taxonomy" id="2339232"/>
    <lineage>
        <taxon>Bacteria</taxon>
        <taxon>Bacillati</taxon>
        <taxon>Actinomycetota</taxon>
        <taxon>Actinomycetes</taxon>
        <taxon>Motilibacterales</taxon>
        <taxon>Vallicoccaceae</taxon>
        <taxon>Vallicoccus</taxon>
    </lineage>
</organism>
<dbReference type="InterPro" id="IPR052555">
    <property type="entry name" value="dCTP_Pyrophosphatase"/>
</dbReference>
<dbReference type="GO" id="GO:0006253">
    <property type="term" value="P:dCTP catabolic process"/>
    <property type="evidence" value="ECO:0007669"/>
    <property type="project" value="TreeGrafter"/>
</dbReference>
<reference evidence="3 4" key="1">
    <citation type="submission" date="2018-09" db="EMBL/GenBank/DDBJ databases">
        <title>YIM 75000 draft genome.</title>
        <authorList>
            <person name="Tang S."/>
            <person name="Feng Y."/>
        </authorList>
    </citation>
    <scope>NUCLEOTIDE SEQUENCE [LARGE SCALE GENOMIC DNA]</scope>
    <source>
        <strain evidence="3 4">YIM 75000</strain>
    </source>
</reference>
<dbReference type="Proteomes" id="UP000265614">
    <property type="component" value="Unassembled WGS sequence"/>
</dbReference>
<accession>A0A3A3Z4K7</accession>
<dbReference type="InterPro" id="IPR004518">
    <property type="entry name" value="MazG-like_dom"/>
</dbReference>
<dbReference type="GO" id="GO:0042262">
    <property type="term" value="P:DNA protection"/>
    <property type="evidence" value="ECO:0007669"/>
    <property type="project" value="TreeGrafter"/>
</dbReference>
<dbReference type="Gene3D" id="1.10.287.1080">
    <property type="entry name" value="MazG-like"/>
    <property type="match status" value="1"/>
</dbReference>
<dbReference type="PANTHER" id="PTHR46523">
    <property type="entry name" value="DCTP PYROPHOSPHATASE 1"/>
    <property type="match status" value="1"/>
</dbReference>
<name>A0A3A3Z4K7_9ACTN</name>
<evidence type="ECO:0000259" key="2">
    <source>
        <dbReference type="Pfam" id="PF03819"/>
    </source>
</evidence>
<keyword evidence="3" id="KW-0378">Hydrolase</keyword>